<dbReference type="NCBIfam" id="TIGR00005">
    <property type="entry name" value="rluA_subfam"/>
    <property type="match status" value="1"/>
</dbReference>
<dbReference type="InterPro" id="IPR036986">
    <property type="entry name" value="S4_RNA-bd_sf"/>
</dbReference>
<dbReference type="SMART" id="SM00363">
    <property type="entry name" value="S4"/>
    <property type="match status" value="1"/>
</dbReference>
<comment type="catalytic activity">
    <reaction evidence="1">
        <text>uridine(955/2504/2580) in 23S rRNA = pseudouridine(955/2504/2580) in 23S rRNA</text>
        <dbReference type="Rhea" id="RHEA:42528"/>
        <dbReference type="Rhea" id="RHEA-COMP:10099"/>
        <dbReference type="Rhea" id="RHEA-COMP:10100"/>
        <dbReference type="ChEBI" id="CHEBI:65314"/>
        <dbReference type="ChEBI" id="CHEBI:65315"/>
        <dbReference type="EC" id="5.4.99.24"/>
    </reaction>
</comment>
<evidence type="ECO:0000259" key="10">
    <source>
        <dbReference type="SMART" id="SM00363"/>
    </source>
</evidence>
<dbReference type="OrthoDB" id="9807829at2"/>
<comment type="caution">
    <text evidence="11">The sequence shown here is derived from an EMBL/GenBank/DDBJ whole genome shotgun (WGS) entry which is preliminary data.</text>
</comment>
<dbReference type="Gene3D" id="3.10.290.10">
    <property type="entry name" value="RNA-binding S4 domain"/>
    <property type="match status" value="1"/>
</dbReference>
<evidence type="ECO:0000256" key="5">
    <source>
        <dbReference type="ARBA" id="ARBA00022884"/>
    </source>
</evidence>
<evidence type="ECO:0000256" key="6">
    <source>
        <dbReference type="ARBA" id="ARBA00023235"/>
    </source>
</evidence>
<dbReference type="SUPFAM" id="SSF55120">
    <property type="entry name" value="Pseudouridine synthase"/>
    <property type="match status" value="1"/>
</dbReference>
<evidence type="ECO:0000256" key="1">
    <source>
        <dbReference type="ARBA" id="ARBA00000381"/>
    </source>
</evidence>
<dbReference type="PANTHER" id="PTHR21600">
    <property type="entry name" value="MITOCHONDRIAL RNA PSEUDOURIDINE SYNTHASE"/>
    <property type="match status" value="1"/>
</dbReference>
<dbReference type="PANTHER" id="PTHR21600:SF92">
    <property type="entry name" value="RIBOSOMAL LARGE SUBUNIT PSEUDOURIDINE SYNTHASE C"/>
    <property type="match status" value="1"/>
</dbReference>
<comment type="catalytic activity">
    <reaction evidence="9">
        <text>a uridine in RNA = a pseudouridine in RNA</text>
        <dbReference type="Rhea" id="RHEA:48348"/>
        <dbReference type="Rhea" id="RHEA-COMP:12068"/>
        <dbReference type="Rhea" id="RHEA-COMP:12069"/>
        <dbReference type="ChEBI" id="CHEBI:65314"/>
        <dbReference type="ChEBI" id="CHEBI:65315"/>
    </reaction>
</comment>
<evidence type="ECO:0000256" key="7">
    <source>
        <dbReference type="PIRSR" id="PIRSR606225-1"/>
    </source>
</evidence>
<dbReference type="PROSITE" id="PS50889">
    <property type="entry name" value="S4"/>
    <property type="match status" value="1"/>
</dbReference>
<dbReference type="GO" id="GO:0003723">
    <property type="term" value="F:RNA binding"/>
    <property type="evidence" value="ECO:0007669"/>
    <property type="project" value="UniProtKB-KW"/>
</dbReference>
<gene>
    <name evidence="11" type="ORF">IB75_15105</name>
</gene>
<dbReference type="InterPro" id="IPR050188">
    <property type="entry name" value="RluA_PseudoU_synthase"/>
</dbReference>
<dbReference type="AlphaFoldDB" id="A0A0E2YY13"/>
<evidence type="ECO:0000256" key="8">
    <source>
        <dbReference type="PROSITE-ProRule" id="PRU00182"/>
    </source>
</evidence>
<dbReference type="InterPro" id="IPR002942">
    <property type="entry name" value="S4_RNA-bd"/>
</dbReference>
<dbReference type="InterPro" id="IPR006145">
    <property type="entry name" value="PsdUridine_synth_RsuA/RluA"/>
</dbReference>
<dbReference type="InterPro" id="IPR006224">
    <property type="entry name" value="PsdUridine_synth_RluA-like_CS"/>
</dbReference>
<dbReference type="Proteomes" id="UP000028839">
    <property type="component" value="Unassembled WGS sequence"/>
</dbReference>
<organism evidence="11 12">
    <name type="scientific">Nitrosococcus oceani C-27</name>
    <dbReference type="NCBI Taxonomy" id="314279"/>
    <lineage>
        <taxon>Bacteria</taxon>
        <taxon>Pseudomonadati</taxon>
        <taxon>Pseudomonadota</taxon>
        <taxon>Gammaproteobacteria</taxon>
        <taxon>Chromatiales</taxon>
        <taxon>Chromatiaceae</taxon>
        <taxon>Nitrosococcus</taxon>
    </lineage>
</organism>
<evidence type="ECO:0000256" key="9">
    <source>
        <dbReference type="RuleBase" id="RU362028"/>
    </source>
</evidence>
<dbReference type="Gene3D" id="3.30.2350.10">
    <property type="entry name" value="Pseudouridine synthase"/>
    <property type="match status" value="1"/>
</dbReference>
<comment type="function">
    <text evidence="2">Responsible for synthesis of pseudouridine from uracil at positions 955, 2504 and 2580 in 23S ribosomal RNA.</text>
</comment>
<dbReference type="GO" id="GO:0000455">
    <property type="term" value="P:enzyme-directed rRNA pseudouridine synthesis"/>
    <property type="evidence" value="ECO:0007669"/>
    <property type="project" value="TreeGrafter"/>
</dbReference>
<protein>
    <recommendedName>
        <fullName evidence="9">Pseudouridine synthase</fullName>
        <ecNumber evidence="9">5.4.99.-</ecNumber>
    </recommendedName>
</protein>
<dbReference type="PROSITE" id="PS01129">
    <property type="entry name" value="PSI_RLU"/>
    <property type="match status" value="1"/>
</dbReference>
<reference evidence="11 12" key="1">
    <citation type="submission" date="2014-07" db="EMBL/GenBank/DDBJ databases">
        <title>Comparative analysis of Nitrosococcus oceani genome inventories of strains from Pacific and Atlantic gyres.</title>
        <authorList>
            <person name="Lim C.K."/>
            <person name="Wang L."/>
            <person name="Sayavedra-Soto L.A."/>
            <person name="Klotz M.G."/>
        </authorList>
    </citation>
    <scope>NUCLEOTIDE SEQUENCE [LARGE SCALE GENOMIC DNA]</scope>
    <source>
        <strain evidence="11 12">C-27</strain>
    </source>
</reference>
<evidence type="ECO:0000256" key="4">
    <source>
        <dbReference type="ARBA" id="ARBA00022552"/>
    </source>
</evidence>
<keyword evidence="5 8" id="KW-0694">RNA-binding</keyword>
<sequence length="324" mass="36572">MNTAKKPPAAQVRILKIHLEQAGQRIDNFLFSQLKGVPKSRIYRCLRKGEVRVNKSRIASSYRLQQGDQVRVPPLRVSHSPLKRPIAHSLLLLIKNSLLYEDKELLMLNKPARIPVHGGSGVSYGIIEALRILRPEAAFLELVHRLDRETSGCLMVAKTRSALLTLQAMQQKQLIHKRYLALVKGRWRKNVQRVDLPLLKNILRSEERIVKVNSAGKPAISHFYPKLFYGGEATLMEVTLETGRTHQIRVHAAHLGHPLGGDEKYGDSSFNKQLRCMGLHRLFLHASQLTFTLPEGKKTIKAAAPLPKELNAVLQTYAAKLRAK</sequence>
<dbReference type="HOGENOM" id="CLU_016902_1_1_6"/>
<evidence type="ECO:0000256" key="2">
    <source>
        <dbReference type="ARBA" id="ARBA00002876"/>
    </source>
</evidence>
<feature type="domain" description="RNA-binding S4" evidence="10">
    <location>
        <begin position="24"/>
        <end position="87"/>
    </location>
</feature>
<evidence type="ECO:0000256" key="3">
    <source>
        <dbReference type="ARBA" id="ARBA00010876"/>
    </source>
</evidence>
<accession>A0A0E2YY13</accession>
<comment type="similarity">
    <text evidence="3 9">Belongs to the pseudouridine synthase RluA family.</text>
</comment>
<dbReference type="CDD" id="cd02869">
    <property type="entry name" value="PseudoU_synth_RluA_like"/>
    <property type="match status" value="1"/>
</dbReference>
<dbReference type="Pfam" id="PF01479">
    <property type="entry name" value="S4"/>
    <property type="match status" value="1"/>
</dbReference>
<dbReference type="EC" id="5.4.99.-" evidence="9"/>
<dbReference type="SUPFAM" id="SSF55174">
    <property type="entry name" value="Alpha-L RNA-binding motif"/>
    <property type="match status" value="1"/>
</dbReference>
<dbReference type="GO" id="GO:0160141">
    <property type="term" value="F:23S rRNA pseudouridine(955/2504/2580) synthase activity"/>
    <property type="evidence" value="ECO:0007669"/>
    <property type="project" value="UniProtKB-EC"/>
</dbReference>
<dbReference type="InterPro" id="IPR006225">
    <property type="entry name" value="PsdUridine_synth_RluC/D"/>
</dbReference>
<evidence type="ECO:0000313" key="12">
    <source>
        <dbReference type="Proteomes" id="UP000028839"/>
    </source>
</evidence>
<keyword evidence="6 9" id="KW-0413">Isomerase</keyword>
<dbReference type="CDD" id="cd00165">
    <property type="entry name" value="S4"/>
    <property type="match status" value="1"/>
</dbReference>
<evidence type="ECO:0000313" key="11">
    <source>
        <dbReference type="EMBL" id="KFI18318.1"/>
    </source>
</evidence>
<proteinExistence type="inferred from homology"/>
<feature type="active site" evidence="7">
    <location>
        <position position="147"/>
    </location>
</feature>
<dbReference type="InterPro" id="IPR020103">
    <property type="entry name" value="PsdUridine_synth_cat_dom_sf"/>
</dbReference>
<dbReference type="EMBL" id="JPGN01000085">
    <property type="protein sequence ID" value="KFI18318.1"/>
    <property type="molecule type" value="Genomic_DNA"/>
</dbReference>
<name>A0A0E2YY13_9GAMM</name>
<dbReference type="Pfam" id="PF00849">
    <property type="entry name" value="PseudoU_synth_2"/>
    <property type="match status" value="1"/>
</dbReference>
<keyword evidence="4" id="KW-0698">rRNA processing</keyword>